<evidence type="ECO:0000313" key="1">
    <source>
        <dbReference type="EMBL" id="KAF9652226.1"/>
    </source>
</evidence>
<dbReference type="Proteomes" id="UP000886501">
    <property type="component" value="Unassembled WGS sequence"/>
</dbReference>
<accession>A0ACB6ZS19</accession>
<reference evidence="1" key="2">
    <citation type="journal article" date="2020" name="Nat. Commun.">
        <title>Large-scale genome sequencing of mycorrhizal fungi provides insights into the early evolution of symbiotic traits.</title>
        <authorList>
            <person name="Miyauchi S."/>
            <person name="Kiss E."/>
            <person name="Kuo A."/>
            <person name="Drula E."/>
            <person name="Kohler A."/>
            <person name="Sanchez-Garcia M."/>
            <person name="Morin E."/>
            <person name="Andreopoulos B."/>
            <person name="Barry K.W."/>
            <person name="Bonito G."/>
            <person name="Buee M."/>
            <person name="Carver A."/>
            <person name="Chen C."/>
            <person name="Cichocki N."/>
            <person name="Clum A."/>
            <person name="Culley D."/>
            <person name="Crous P.W."/>
            <person name="Fauchery L."/>
            <person name="Girlanda M."/>
            <person name="Hayes R.D."/>
            <person name="Keri Z."/>
            <person name="LaButti K."/>
            <person name="Lipzen A."/>
            <person name="Lombard V."/>
            <person name="Magnuson J."/>
            <person name="Maillard F."/>
            <person name="Murat C."/>
            <person name="Nolan M."/>
            <person name="Ohm R.A."/>
            <person name="Pangilinan J."/>
            <person name="Pereira M.F."/>
            <person name="Perotto S."/>
            <person name="Peter M."/>
            <person name="Pfister S."/>
            <person name="Riley R."/>
            <person name="Sitrit Y."/>
            <person name="Stielow J.B."/>
            <person name="Szollosi G."/>
            <person name="Zifcakova L."/>
            <person name="Stursova M."/>
            <person name="Spatafora J.W."/>
            <person name="Tedersoo L."/>
            <person name="Vaario L.M."/>
            <person name="Yamada A."/>
            <person name="Yan M."/>
            <person name="Wang P."/>
            <person name="Xu J."/>
            <person name="Bruns T."/>
            <person name="Baldrian P."/>
            <person name="Vilgalys R."/>
            <person name="Dunand C."/>
            <person name="Henrissat B."/>
            <person name="Grigoriev I.V."/>
            <person name="Hibbett D."/>
            <person name="Nagy L.G."/>
            <person name="Martin F.M."/>
        </authorList>
    </citation>
    <scope>NUCLEOTIDE SEQUENCE</scope>
    <source>
        <strain evidence="1">P2</strain>
    </source>
</reference>
<protein>
    <submittedName>
        <fullName evidence="1">Uncharacterized protein</fullName>
    </submittedName>
</protein>
<comment type="caution">
    <text evidence="1">The sequence shown here is derived from an EMBL/GenBank/DDBJ whole genome shotgun (WGS) entry which is preliminary data.</text>
</comment>
<name>A0ACB6ZS19_THEGA</name>
<organism evidence="1 2">
    <name type="scientific">Thelephora ganbajun</name>
    <name type="common">Ganba fungus</name>
    <dbReference type="NCBI Taxonomy" id="370292"/>
    <lineage>
        <taxon>Eukaryota</taxon>
        <taxon>Fungi</taxon>
        <taxon>Dikarya</taxon>
        <taxon>Basidiomycota</taxon>
        <taxon>Agaricomycotina</taxon>
        <taxon>Agaricomycetes</taxon>
        <taxon>Thelephorales</taxon>
        <taxon>Thelephoraceae</taxon>
        <taxon>Thelephora</taxon>
    </lineage>
</organism>
<proteinExistence type="predicted"/>
<keyword evidence="2" id="KW-1185">Reference proteome</keyword>
<evidence type="ECO:0000313" key="2">
    <source>
        <dbReference type="Proteomes" id="UP000886501"/>
    </source>
</evidence>
<sequence length="115" mass="13221">MQLQPTLVQTEECVTRLVFNPDKMDDLRMGAKCLDEVIKNQLQAIEDAERAKRKEIVNKKAAMTKAVNTFYDDRRRVAARVEREKLARESRVTQAEADDSEPPVDEMSNLKINTL</sequence>
<dbReference type="EMBL" id="MU117970">
    <property type="protein sequence ID" value="KAF9652226.1"/>
    <property type="molecule type" value="Genomic_DNA"/>
</dbReference>
<gene>
    <name evidence="1" type="ORF">BDM02DRAFT_241430</name>
</gene>
<reference evidence="1" key="1">
    <citation type="submission" date="2019-10" db="EMBL/GenBank/DDBJ databases">
        <authorList>
            <consortium name="DOE Joint Genome Institute"/>
            <person name="Kuo A."/>
            <person name="Miyauchi S."/>
            <person name="Kiss E."/>
            <person name="Drula E."/>
            <person name="Kohler A."/>
            <person name="Sanchez-Garcia M."/>
            <person name="Andreopoulos B."/>
            <person name="Barry K.W."/>
            <person name="Bonito G."/>
            <person name="Buee M."/>
            <person name="Carver A."/>
            <person name="Chen C."/>
            <person name="Cichocki N."/>
            <person name="Clum A."/>
            <person name="Culley D."/>
            <person name="Crous P.W."/>
            <person name="Fauchery L."/>
            <person name="Girlanda M."/>
            <person name="Hayes R."/>
            <person name="Keri Z."/>
            <person name="Labutti K."/>
            <person name="Lipzen A."/>
            <person name="Lombard V."/>
            <person name="Magnuson J."/>
            <person name="Maillard F."/>
            <person name="Morin E."/>
            <person name="Murat C."/>
            <person name="Nolan M."/>
            <person name="Ohm R."/>
            <person name="Pangilinan J."/>
            <person name="Pereira M."/>
            <person name="Perotto S."/>
            <person name="Peter M."/>
            <person name="Riley R."/>
            <person name="Sitrit Y."/>
            <person name="Stielow B."/>
            <person name="Szollosi G."/>
            <person name="Zifcakova L."/>
            <person name="Stursova M."/>
            <person name="Spatafora J.W."/>
            <person name="Tedersoo L."/>
            <person name="Vaario L.-M."/>
            <person name="Yamada A."/>
            <person name="Yan M."/>
            <person name="Wang P."/>
            <person name="Xu J."/>
            <person name="Bruns T."/>
            <person name="Baldrian P."/>
            <person name="Vilgalys R."/>
            <person name="Henrissat B."/>
            <person name="Grigoriev I.V."/>
            <person name="Hibbett D."/>
            <person name="Nagy L.G."/>
            <person name="Martin F.M."/>
        </authorList>
    </citation>
    <scope>NUCLEOTIDE SEQUENCE</scope>
    <source>
        <strain evidence="1">P2</strain>
    </source>
</reference>